<accession>A0AAE3ETK0</accession>
<proteinExistence type="predicted"/>
<dbReference type="RefSeq" id="WP_317901977.1">
    <property type="nucleotide sequence ID" value="NZ_JAIRBC010000011.1"/>
</dbReference>
<dbReference type="Proteomes" id="UP001200642">
    <property type="component" value="Unassembled WGS sequence"/>
</dbReference>
<reference evidence="1" key="1">
    <citation type="submission" date="2023-02" db="EMBL/GenBank/DDBJ databases">
        <title>Genome of Flavobacteriaceae gen. nov. sp. strain F89.</title>
        <authorList>
            <person name="Wang Y."/>
        </authorList>
    </citation>
    <scope>NUCLEOTIDE SEQUENCE</scope>
    <source>
        <strain evidence="1">F89</strain>
    </source>
</reference>
<dbReference type="AlphaFoldDB" id="A0AAE3ETK0"/>
<evidence type="ECO:0000313" key="1">
    <source>
        <dbReference type="EMBL" id="MCG2460827.1"/>
    </source>
</evidence>
<gene>
    <name evidence="1" type="ORF">K8352_08705</name>
</gene>
<sequence length="128" mass="14595">MNIDLTKEQSQKGDEFLKKLLSDGAQERQTVYDFFGDRDDAIVICKTLEKKGIIILNSPTYNDPFILVVPDDGISTFLNNGGLTKTATDLEKENEIRTLTAKNLQLQNKQLGRVVFIFHNQFCCRCNY</sequence>
<comment type="caution">
    <text evidence="1">The sequence shown here is derived from an EMBL/GenBank/DDBJ whole genome shotgun (WGS) entry which is preliminary data.</text>
</comment>
<name>A0AAE3ETK0_9FLAO</name>
<protein>
    <submittedName>
        <fullName evidence="1">Uncharacterized protein</fullName>
    </submittedName>
</protein>
<organism evidence="1 2">
    <name type="scientific">Cerina litoralis</name>
    <dbReference type="NCBI Taxonomy" id="2874477"/>
    <lineage>
        <taxon>Bacteria</taxon>
        <taxon>Pseudomonadati</taxon>
        <taxon>Bacteroidota</taxon>
        <taxon>Flavobacteriia</taxon>
        <taxon>Flavobacteriales</taxon>
        <taxon>Flavobacteriaceae</taxon>
        <taxon>Cerina</taxon>
    </lineage>
</organism>
<evidence type="ECO:0000313" key="2">
    <source>
        <dbReference type="Proteomes" id="UP001200642"/>
    </source>
</evidence>
<keyword evidence="2" id="KW-1185">Reference proteome</keyword>
<dbReference type="EMBL" id="JAIRBC010000011">
    <property type="protein sequence ID" value="MCG2460827.1"/>
    <property type="molecule type" value="Genomic_DNA"/>
</dbReference>